<feature type="region of interest" description="Disordered" evidence="2">
    <location>
        <begin position="386"/>
        <end position="433"/>
    </location>
</feature>
<dbReference type="Proteomes" id="UP000249081">
    <property type="component" value="Unassembled WGS sequence"/>
</dbReference>
<gene>
    <name evidence="4" type="ORF">DCF17_01035</name>
</gene>
<feature type="coiled-coil region" evidence="1">
    <location>
        <begin position="278"/>
        <end position="305"/>
    </location>
</feature>
<keyword evidence="3" id="KW-1133">Transmembrane helix</keyword>
<sequence>MPQLTQGLIVAVLIGLLLAVIVGYYLRQGQVNELTEALRQSQKRQEDLEQEHERRLREATQQLQQDYEAQLAESIERHQTQLNEQLGQLEAEYQARQGLVGSAAVETDSSVDQRIRKQYETRLKEVAGKMQQAYEQHLQARLTEERAIAQQGYDQRLAEAIARYQDQASLAQSPTDIPLGNLVPEQPVAGDPAASGTAELEARLQAEYDQRLAERIAQYQDDMAERIAQLEQEYAARLSMALGSAPGPVSGAPEQPSTAELELNLRRELEENLRVEYEQKLAEKIEHYQDELNQRTQELEQSYEARLQLFQAGAPTKAAPSVTDEAELDLEGAIAAANAAALAASIEASLGMDDVSLDSSEVSLDLDAFSPEAKSSLADSDDLGLDLLDSDIESDGGQGFGQDDGLGLDTDFDTEDLESLLSGPGPDYAADDLLDSLDDISDLS</sequence>
<reference evidence="5" key="1">
    <citation type="submission" date="2018-04" db="EMBL/GenBank/DDBJ databases">
        <authorList>
            <person name="Cornet L."/>
        </authorList>
    </citation>
    <scope>NUCLEOTIDE SEQUENCE [LARGE SCALE GENOMIC DNA]</scope>
</reference>
<name>A0A2W4WKA6_9CYAN</name>
<evidence type="ECO:0000256" key="1">
    <source>
        <dbReference type="SAM" id="Coils"/>
    </source>
</evidence>
<organism evidence="4 5">
    <name type="scientific">Shackletoniella antarctica</name>
    <dbReference type="NCBI Taxonomy" id="268115"/>
    <lineage>
        <taxon>Bacteria</taxon>
        <taxon>Bacillati</taxon>
        <taxon>Cyanobacteriota</taxon>
        <taxon>Cyanophyceae</taxon>
        <taxon>Oculatellales</taxon>
        <taxon>Oculatellaceae</taxon>
        <taxon>Shackletoniella</taxon>
    </lineage>
</organism>
<evidence type="ECO:0000256" key="2">
    <source>
        <dbReference type="SAM" id="MobiDB-lite"/>
    </source>
</evidence>
<feature type="transmembrane region" description="Helical" evidence="3">
    <location>
        <begin position="7"/>
        <end position="26"/>
    </location>
</feature>
<keyword evidence="3" id="KW-0472">Membrane</keyword>
<reference evidence="4 5" key="2">
    <citation type="submission" date="2018-06" db="EMBL/GenBank/DDBJ databases">
        <title>Metagenomic assembly of (sub)arctic Cyanobacteria and their associated microbiome from non-axenic cultures.</title>
        <authorList>
            <person name="Baurain D."/>
        </authorList>
    </citation>
    <scope>NUCLEOTIDE SEQUENCE [LARGE SCALE GENOMIC DNA]</scope>
    <source>
        <strain evidence="4">ULC041bin1</strain>
    </source>
</reference>
<accession>A0A2W4WKA6</accession>
<evidence type="ECO:0000313" key="4">
    <source>
        <dbReference type="EMBL" id="PZO45544.1"/>
    </source>
</evidence>
<protein>
    <submittedName>
        <fullName evidence="4">Uncharacterized protein</fullName>
    </submittedName>
</protein>
<comment type="caution">
    <text evidence="4">The sequence shown here is derived from an EMBL/GenBank/DDBJ whole genome shotgun (WGS) entry which is preliminary data.</text>
</comment>
<dbReference type="AlphaFoldDB" id="A0A2W4WKA6"/>
<feature type="coiled-coil region" evidence="1">
    <location>
        <begin position="31"/>
        <end position="92"/>
    </location>
</feature>
<evidence type="ECO:0000313" key="5">
    <source>
        <dbReference type="Proteomes" id="UP000249081"/>
    </source>
</evidence>
<dbReference type="EMBL" id="QBMN01000004">
    <property type="protein sequence ID" value="PZO45544.1"/>
    <property type="molecule type" value="Genomic_DNA"/>
</dbReference>
<keyword evidence="1" id="KW-0175">Coiled coil</keyword>
<keyword evidence="3" id="KW-0812">Transmembrane</keyword>
<proteinExistence type="predicted"/>
<evidence type="ECO:0000256" key="3">
    <source>
        <dbReference type="SAM" id="Phobius"/>
    </source>
</evidence>